<sequence length="274" mass="30790">MQTSWLKRLGPLAVLLLLLAFTGAPPKKIKLYLIGDSTIAQKIKQTFPETGWGMPLPTFFDSTVVVDNRAQNGRSTRTFMAENRWQPIVDALQEGDYVFIQFGHNDEAQDKPDRYVAPADFSKNLRKFVTETRAKKGYPVLITPVTRRKFDKEGKIMETHVAYSAATMDVARELKVPLIDLDKLSRELLQKYGADQSKQLFLQLEPGDHPNYPYGRQDNTHFSELGARKMAQLVVSQVIAQKLPLLSERIAKPTAKNAVPPAKTPGKDDQPTAP</sequence>
<dbReference type="PANTHER" id="PTHR43695:SF1">
    <property type="entry name" value="RHAMNOGALACTURONAN ACETYLESTERASE"/>
    <property type="match status" value="1"/>
</dbReference>
<dbReference type="Pfam" id="PF13472">
    <property type="entry name" value="Lipase_GDSL_2"/>
    <property type="match status" value="1"/>
</dbReference>
<dbReference type="SUPFAM" id="SSF52266">
    <property type="entry name" value="SGNH hydrolase"/>
    <property type="match status" value="1"/>
</dbReference>
<evidence type="ECO:0000256" key="3">
    <source>
        <dbReference type="SAM" id="MobiDB-lite"/>
    </source>
</evidence>
<name>A0A2M9BLE6_9BACT</name>
<evidence type="ECO:0000313" key="5">
    <source>
        <dbReference type="EMBL" id="PJJ58751.1"/>
    </source>
</evidence>
<comment type="similarity">
    <text evidence="1">Belongs to the 'GDSL' lipolytic enzyme family.</text>
</comment>
<evidence type="ECO:0000256" key="2">
    <source>
        <dbReference type="ARBA" id="ARBA00022801"/>
    </source>
</evidence>
<organism evidence="5 6">
    <name type="scientific">Hymenobacter chitinivorans DSM 11115</name>
    <dbReference type="NCBI Taxonomy" id="1121954"/>
    <lineage>
        <taxon>Bacteria</taxon>
        <taxon>Pseudomonadati</taxon>
        <taxon>Bacteroidota</taxon>
        <taxon>Cytophagia</taxon>
        <taxon>Cytophagales</taxon>
        <taxon>Hymenobacteraceae</taxon>
        <taxon>Hymenobacter</taxon>
    </lineage>
</organism>
<keyword evidence="2" id="KW-0378">Hydrolase</keyword>
<dbReference type="AlphaFoldDB" id="A0A2M9BLE6"/>
<proteinExistence type="inferred from homology"/>
<feature type="compositionally biased region" description="Basic and acidic residues" evidence="3">
    <location>
        <begin position="265"/>
        <end position="274"/>
    </location>
</feature>
<protein>
    <submittedName>
        <fullName evidence="5">Lysophospholipase L1-like esterase</fullName>
    </submittedName>
</protein>
<dbReference type="GO" id="GO:0016788">
    <property type="term" value="F:hydrolase activity, acting on ester bonds"/>
    <property type="evidence" value="ECO:0007669"/>
    <property type="project" value="UniProtKB-ARBA"/>
</dbReference>
<feature type="region of interest" description="Disordered" evidence="3">
    <location>
        <begin position="250"/>
        <end position="274"/>
    </location>
</feature>
<dbReference type="EMBL" id="PGFA01000001">
    <property type="protein sequence ID" value="PJJ58751.1"/>
    <property type="molecule type" value="Genomic_DNA"/>
</dbReference>
<dbReference type="InterPro" id="IPR036514">
    <property type="entry name" value="SGNH_hydro_sf"/>
</dbReference>
<evidence type="ECO:0000313" key="6">
    <source>
        <dbReference type="Proteomes" id="UP000228535"/>
    </source>
</evidence>
<dbReference type="CDD" id="cd01821">
    <property type="entry name" value="Rhamnogalacturan_acetylesterase_like"/>
    <property type="match status" value="1"/>
</dbReference>
<dbReference type="InterPro" id="IPR037459">
    <property type="entry name" value="RhgT-like"/>
</dbReference>
<dbReference type="Proteomes" id="UP000228535">
    <property type="component" value="Unassembled WGS sequence"/>
</dbReference>
<dbReference type="RefSeq" id="WP_100334504.1">
    <property type="nucleotide sequence ID" value="NZ_PGFA01000001.1"/>
</dbReference>
<feature type="domain" description="SGNH hydrolase-type esterase" evidence="4">
    <location>
        <begin position="33"/>
        <end position="228"/>
    </location>
</feature>
<dbReference type="OrthoDB" id="9807041at2"/>
<evidence type="ECO:0000259" key="4">
    <source>
        <dbReference type="Pfam" id="PF13472"/>
    </source>
</evidence>
<evidence type="ECO:0000256" key="1">
    <source>
        <dbReference type="ARBA" id="ARBA00008668"/>
    </source>
</evidence>
<reference evidence="5 6" key="1">
    <citation type="submission" date="2017-11" db="EMBL/GenBank/DDBJ databases">
        <title>Genomic Encyclopedia of Archaeal and Bacterial Type Strains, Phase II (KMG-II): From Individual Species to Whole Genera.</title>
        <authorList>
            <person name="Goeker M."/>
        </authorList>
    </citation>
    <scope>NUCLEOTIDE SEQUENCE [LARGE SCALE GENOMIC DNA]</scope>
    <source>
        <strain evidence="5 6">DSM 11115</strain>
    </source>
</reference>
<keyword evidence="6" id="KW-1185">Reference proteome</keyword>
<comment type="caution">
    <text evidence="5">The sequence shown here is derived from an EMBL/GenBank/DDBJ whole genome shotgun (WGS) entry which is preliminary data.</text>
</comment>
<accession>A0A2M9BLE6</accession>
<dbReference type="InterPro" id="IPR013830">
    <property type="entry name" value="SGNH_hydro"/>
</dbReference>
<dbReference type="Gene3D" id="3.40.50.1110">
    <property type="entry name" value="SGNH hydrolase"/>
    <property type="match status" value="1"/>
</dbReference>
<dbReference type="PANTHER" id="PTHR43695">
    <property type="entry name" value="PUTATIVE (AFU_ORTHOLOGUE AFUA_2G17250)-RELATED"/>
    <property type="match status" value="1"/>
</dbReference>
<gene>
    <name evidence="5" type="ORF">CLV45_0161</name>
</gene>